<comment type="caution">
    <text evidence="1">The sequence shown here is derived from an EMBL/GenBank/DDBJ whole genome shotgun (WGS) entry which is preliminary data.</text>
</comment>
<evidence type="ECO:0000313" key="1">
    <source>
        <dbReference type="EMBL" id="MPD02961.1"/>
    </source>
</evidence>
<evidence type="ECO:0000313" key="2">
    <source>
        <dbReference type="Proteomes" id="UP000324222"/>
    </source>
</evidence>
<keyword evidence="2" id="KW-1185">Reference proteome</keyword>
<gene>
    <name evidence="1" type="ORF">E2C01_098570</name>
</gene>
<name>A0A5B7K1J5_PORTR</name>
<sequence length="44" mass="4899">MDGSCPGEDVGSRWGWIFYLLDHMTQTRVSGRATRGWGRGEGRG</sequence>
<dbReference type="EMBL" id="VSRR010133944">
    <property type="protein sequence ID" value="MPD02961.1"/>
    <property type="molecule type" value="Genomic_DNA"/>
</dbReference>
<reference evidence="1 2" key="1">
    <citation type="submission" date="2019-05" db="EMBL/GenBank/DDBJ databases">
        <title>Another draft genome of Portunus trituberculatus and its Hox gene families provides insights of decapod evolution.</title>
        <authorList>
            <person name="Jeong J.-H."/>
            <person name="Song I."/>
            <person name="Kim S."/>
            <person name="Choi T."/>
            <person name="Kim D."/>
            <person name="Ryu S."/>
            <person name="Kim W."/>
        </authorList>
    </citation>
    <scope>NUCLEOTIDE SEQUENCE [LARGE SCALE GENOMIC DNA]</scope>
    <source>
        <tissue evidence="1">Muscle</tissue>
    </source>
</reference>
<proteinExistence type="predicted"/>
<dbReference type="AlphaFoldDB" id="A0A5B7K1J5"/>
<protein>
    <submittedName>
        <fullName evidence="1">Uncharacterized protein</fullName>
    </submittedName>
</protein>
<dbReference type="Proteomes" id="UP000324222">
    <property type="component" value="Unassembled WGS sequence"/>
</dbReference>
<accession>A0A5B7K1J5</accession>
<organism evidence="1 2">
    <name type="scientific">Portunus trituberculatus</name>
    <name type="common">Swimming crab</name>
    <name type="synonym">Neptunus trituberculatus</name>
    <dbReference type="NCBI Taxonomy" id="210409"/>
    <lineage>
        <taxon>Eukaryota</taxon>
        <taxon>Metazoa</taxon>
        <taxon>Ecdysozoa</taxon>
        <taxon>Arthropoda</taxon>
        <taxon>Crustacea</taxon>
        <taxon>Multicrustacea</taxon>
        <taxon>Malacostraca</taxon>
        <taxon>Eumalacostraca</taxon>
        <taxon>Eucarida</taxon>
        <taxon>Decapoda</taxon>
        <taxon>Pleocyemata</taxon>
        <taxon>Brachyura</taxon>
        <taxon>Eubrachyura</taxon>
        <taxon>Portunoidea</taxon>
        <taxon>Portunidae</taxon>
        <taxon>Portuninae</taxon>
        <taxon>Portunus</taxon>
    </lineage>
</organism>